<dbReference type="OrthoDB" id="9799330at2"/>
<dbReference type="RefSeq" id="WP_150094568.1">
    <property type="nucleotide sequence ID" value="NZ_JBFUOH010000078.1"/>
</dbReference>
<dbReference type="Proteomes" id="UP000322981">
    <property type="component" value="Unassembled WGS sequence"/>
</dbReference>
<dbReference type="PANTHER" id="PTHR13696">
    <property type="entry name" value="P-LOOP CONTAINING NUCLEOSIDE TRIPHOSPHATE HYDROLASE"/>
    <property type="match status" value="1"/>
</dbReference>
<keyword evidence="3" id="KW-1185">Reference proteome</keyword>
<organism evidence="2 3">
    <name type="scientific">Thiohalocapsa marina</name>
    <dbReference type="NCBI Taxonomy" id="424902"/>
    <lineage>
        <taxon>Bacteria</taxon>
        <taxon>Pseudomonadati</taxon>
        <taxon>Pseudomonadota</taxon>
        <taxon>Gammaproteobacteria</taxon>
        <taxon>Chromatiales</taxon>
        <taxon>Chromatiaceae</taxon>
        <taxon>Thiohalocapsa</taxon>
    </lineage>
</organism>
<dbReference type="Gene3D" id="3.40.50.300">
    <property type="entry name" value="P-loop containing nucleotide triphosphate hydrolases"/>
    <property type="match status" value="1"/>
</dbReference>
<dbReference type="EMBL" id="VWXX01000038">
    <property type="protein sequence ID" value="KAA6182987.1"/>
    <property type="molecule type" value="Genomic_DNA"/>
</dbReference>
<dbReference type="CDD" id="cd02042">
    <property type="entry name" value="ParAB_family"/>
    <property type="match status" value="1"/>
</dbReference>
<dbReference type="InterPro" id="IPR025669">
    <property type="entry name" value="AAA_dom"/>
</dbReference>
<gene>
    <name evidence="2" type="ORF">F2Q65_16840</name>
</gene>
<dbReference type="InterPro" id="IPR027417">
    <property type="entry name" value="P-loop_NTPase"/>
</dbReference>
<dbReference type="SUPFAM" id="SSF52540">
    <property type="entry name" value="P-loop containing nucleoside triphosphate hydrolases"/>
    <property type="match status" value="1"/>
</dbReference>
<evidence type="ECO:0000259" key="1">
    <source>
        <dbReference type="Pfam" id="PF13614"/>
    </source>
</evidence>
<feature type="domain" description="AAA" evidence="1">
    <location>
        <begin position="1"/>
        <end position="164"/>
    </location>
</feature>
<sequence>MKIVGVYSIKGGVGKTATAVNLAYLSAVAGRRTLIWDLDPQGAASYYFRVKPRVKGGGRALLSGRRELDDAIKGTDFERLDLLPADFSYRNLDLMLDAGKKPERQLERLLRPLRQDYDLLFLDCPPSISLASENIFRAADALLVPLVPSTLSARTLTQLTAFLDSDRVRRAPRVLPFFSMVDEERPLHGDTMARLAERHPELLRTVVPLAPEVERMGLHRMPLPAYAPAHRAADAYRDLWSELEAAVA</sequence>
<comment type="caution">
    <text evidence="2">The sequence shown here is derived from an EMBL/GenBank/DDBJ whole genome shotgun (WGS) entry which is preliminary data.</text>
</comment>
<proteinExistence type="predicted"/>
<dbReference type="PANTHER" id="PTHR13696:SF52">
    <property type="entry name" value="PARA FAMILY PROTEIN CT_582"/>
    <property type="match status" value="1"/>
</dbReference>
<dbReference type="AlphaFoldDB" id="A0A5M8FE95"/>
<reference evidence="2 3" key="1">
    <citation type="submission" date="2019-09" db="EMBL/GenBank/DDBJ databases">
        <title>Whole-genome sequence of the purple sulfur bacterium Thiohalocapsa marina DSM 19078.</title>
        <authorList>
            <person name="Kyndt J.A."/>
            <person name="Meyer T.E."/>
        </authorList>
    </citation>
    <scope>NUCLEOTIDE SEQUENCE [LARGE SCALE GENOMIC DNA]</scope>
    <source>
        <strain evidence="2 3">DSM 19078</strain>
    </source>
</reference>
<evidence type="ECO:0000313" key="3">
    <source>
        <dbReference type="Proteomes" id="UP000322981"/>
    </source>
</evidence>
<protein>
    <submittedName>
        <fullName evidence="2">ParA family protein</fullName>
    </submittedName>
</protein>
<name>A0A5M8FE95_9GAMM</name>
<dbReference type="Pfam" id="PF13614">
    <property type="entry name" value="AAA_31"/>
    <property type="match status" value="1"/>
</dbReference>
<accession>A0A5M8FE95</accession>
<dbReference type="InterPro" id="IPR050678">
    <property type="entry name" value="DNA_Partitioning_ATPase"/>
</dbReference>
<evidence type="ECO:0000313" key="2">
    <source>
        <dbReference type="EMBL" id="KAA6182987.1"/>
    </source>
</evidence>